<organism evidence="8">
    <name type="scientific">Thermomicrobium roseum</name>
    <dbReference type="NCBI Taxonomy" id="500"/>
    <lineage>
        <taxon>Bacteria</taxon>
        <taxon>Pseudomonadati</taxon>
        <taxon>Thermomicrobiota</taxon>
        <taxon>Thermomicrobia</taxon>
        <taxon>Thermomicrobiales</taxon>
        <taxon>Thermomicrobiaceae</taxon>
        <taxon>Thermomicrobium</taxon>
    </lineage>
</organism>
<sequence>MSETARWRAEVFVSLRPGVNDPQGLAVRDGLRRLGYEEVEDVRVGRYVQVWLRAPDVETAERRVAAMCEQLLANPVVEHYRFIIEPA</sequence>
<comment type="function">
    <text evidence="6">Part of the phosphoribosylformylglycinamidine synthase complex involved in the purines biosynthetic pathway. Catalyzes the ATP-dependent conversion of formylglycinamide ribonucleotide (FGAR) and glutamine to yield formylglycinamidine ribonucleotide (FGAM) and glutamate. The FGAM synthase complex is composed of three subunits. PurQ produces an ammonia molecule by converting glutamine to glutamate. PurL transfers the ammonia molecule to FGAR to form FGAM in an ATP-dependent manner. PurS interacts with PurQ and PurL and is thought to assist in the transfer of the ammonia molecule from PurQ to PurL.</text>
</comment>
<comment type="caution">
    <text evidence="8">The sequence shown here is derived from an EMBL/GenBank/DDBJ whole genome shotgun (WGS) entry which is preliminary data.</text>
</comment>
<dbReference type="AlphaFoldDB" id="A0A7C1FSD3"/>
<name>A0A7C1FSD3_THERO</name>
<evidence type="ECO:0000313" key="7">
    <source>
        <dbReference type="EMBL" id="HEF64872.1"/>
    </source>
</evidence>
<dbReference type="PANTHER" id="PTHR34696">
    <property type="entry name" value="PHOSPHORIBOSYLFORMYLGLYCINAMIDINE SYNTHASE SUBUNIT PURS"/>
    <property type="match status" value="1"/>
</dbReference>
<dbReference type="NCBIfam" id="NF004630">
    <property type="entry name" value="PRK05974.1"/>
    <property type="match status" value="1"/>
</dbReference>
<protein>
    <recommendedName>
        <fullName evidence="6">Phosphoribosylformylglycinamidine synthase subunit PurS</fullName>
        <shortName evidence="6">FGAM synthase</shortName>
        <ecNumber evidence="6">6.3.5.3</ecNumber>
    </recommendedName>
    <alternativeName>
        <fullName evidence="6">Formylglycinamide ribonucleotide amidotransferase subunit III</fullName>
        <shortName evidence="6">FGAR amidotransferase III</shortName>
        <shortName evidence="6">FGAR-AT III</shortName>
    </alternativeName>
    <alternativeName>
        <fullName evidence="6">Phosphoribosylformylglycinamidine synthase subunit III</fullName>
    </alternativeName>
</protein>
<dbReference type="Gene3D" id="3.30.1280.10">
    <property type="entry name" value="Phosphoribosylformylglycinamidine synthase subunit PurS"/>
    <property type="match status" value="1"/>
</dbReference>
<comment type="catalytic activity">
    <reaction evidence="6">
        <text>N(2)-formyl-N(1)-(5-phospho-beta-D-ribosyl)glycinamide + L-glutamine + ATP + H2O = 2-formamido-N(1)-(5-O-phospho-beta-D-ribosyl)acetamidine + L-glutamate + ADP + phosphate + H(+)</text>
        <dbReference type="Rhea" id="RHEA:17129"/>
        <dbReference type="ChEBI" id="CHEBI:15377"/>
        <dbReference type="ChEBI" id="CHEBI:15378"/>
        <dbReference type="ChEBI" id="CHEBI:29985"/>
        <dbReference type="ChEBI" id="CHEBI:30616"/>
        <dbReference type="ChEBI" id="CHEBI:43474"/>
        <dbReference type="ChEBI" id="CHEBI:58359"/>
        <dbReference type="ChEBI" id="CHEBI:147286"/>
        <dbReference type="ChEBI" id="CHEBI:147287"/>
        <dbReference type="ChEBI" id="CHEBI:456216"/>
        <dbReference type="EC" id="6.3.5.3"/>
    </reaction>
</comment>
<accession>A0A7C1FSD3</accession>
<evidence type="ECO:0000256" key="2">
    <source>
        <dbReference type="ARBA" id="ARBA00022598"/>
    </source>
</evidence>
<keyword evidence="2 6" id="KW-0436">Ligase</keyword>
<evidence type="ECO:0000256" key="6">
    <source>
        <dbReference type="HAMAP-Rule" id="MF_01926"/>
    </source>
</evidence>
<dbReference type="InterPro" id="IPR036604">
    <property type="entry name" value="PurS-like_sf"/>
</dbReference>
<evidence type="ECO:0000256" key="4">
    <source>
        <dbReference type="ARBA" id="ARBA00022755"/>
    </source>
</evidence>
<dbReference type="GO" id="GO:0005737">
    <property type="term" value="C:cytoplasm"/>
    <property type="evidence" value="ECO:0007669"/>
    <property type="project" value="UniProtKB-SubCell"/>
</dbReference>
<comment type="pathway">
    <text evidence="6">Purine metabolism; IMP biosynthesis via de novo pathway; 5-amino-1-(5-phospho-D-ribosyl)imidazole from N(2)-formyl-N(1)-(5-phospho-D-ribosyl)glycinamide: step 1/2.</text>
</comment>
<dbReference type="InterPro" id="IPR003850">
    <property type="entry name" value="PurS"/>
</dbReference>
<dbReference type="EC" id="6.3.5.3" evidence="6"/>
<dbReference type="EMBL" id="DSJL01000009">
    <property type="protein sequence ID" value="HEF64872.1"/>
    <property type="molecule type" value="Genomic_DNA"/>
</dbReference>
<gene>
    <name evidence="6 8" type="primary">purS</name>
    <name evidence="8" type="ORF">ENM21_05615</name>
    <name evidence="7" type="ORF">ENP47_04645</name>
</gene>
<dbReference type="NCBIfam" id="TIGR00302">
    <property type="entry name" value="phosphoribosylformylglycinamidine synthase subunit PurS"/>
    <property type="match status" value="1"/>
</dbReference>
<evidence type="ECO:0000256" key="1">
    <source>
        <dbReference type="ARBA" id="ARBA00022490"/>
    </source>
</evidence>
<dbReference type="GO" id="GO:0004642">
    <property type="term" value="F:phosphoribosylformylglycinamidine synthase activity"/>
    <property type="evidence" value="ECO:0007669"/>
    <property type="project" value="UniProtKB-UniRule"/>
</dbReference>
<keyword evidence="3 6" id="KW-0547">Nucleotide-binding</keyword>
<evidence type="ECO:0000256" key="5">
    <source>
        <dbReference type="ARBA" id="ARBA00022840"/>
    </source>
</evidence>
<dbReference type="EMBL" id="DRWX01000263">
    <property type="protein sequence ID" value="HHM96673.1"/>
    <property type="molecule type" value="Genomic_DNA"/>
</dbReference>
<comment type="subunit">
    <text evidence="6">Part of the FGAM synthase complex composed of 1 PurL, 1 PurQ and 2 PurS subunits.</text>
</comment>
<keyword evidence="4 6" id="KW-0658">Purine biosynthesis</keyword>
<comment type="similarity">
    <text evidence="6">Belongs to the PurS family.</text>
</comment>
<keyword evidence="1 6" id="KW-0963">Cytoplasm</keyword>
<reference evidence="8" key="1">
    <citation type="journal article" date="2020" name="mSystems">
        <title>Genome- and Community-Level Interaction Insights into Carbon Utilization and Element Cycling Functions of Hydrothermarchaeota in Hydrothermal Sediment.</title>
        <authorList>
            <person name="Zhou Z."/>
            <person name="Liu Y."/>
            <person name="Xu W."/>
            <person name="Pan J."/>
            <person name="Luo Z.H."/>
            <person name="Li M."/>
        </authorList>
    </citation>
    <scope>NUCLEOTIDE SEQUENCE [LARGE SCALE GENOMIC DNA]</scope>
    <source>
        <strain evidence="8">SpSt-1065</strain>
        <strain evidence="7">SpSt-222</strain>
    </source>
</reference>
<proteinExistence type="inferred from homology"/>
<comment type="subcellular location">
    <subcellularLocation>
        <location evidence="6">Cytoplasm</location>
    </subcellularLocation>
</comment>
<evidence type="ECO:0000313" key="8">
    <source>
        <dbReference type="EMBL" id="HHM96673.1"/>
    </source>
</evidence>
<dbReference type="Pfam" id="PF02700">
    <property type="entry name" value="PurS"/>
    <property type="match status" value="1"/>
</dbReference>
<evidence type="ECO:0000256" key="3">
    <source>
        <dbReference type="ARBA" id="ARBA00022741"/>
    </source>
</evidence>
<keyword evidence="5 6" id="KW-0067">ATP-binding</keyword>
<dbReference type="UniPathway" id="UPA00074">
    <property type="reaction ID" value="UER00128"/>
</dbReference>
<dbReference type="PANTHER" id="PTHR34696:SF1">
    <property type="entry name" value="PHOSPHORIBOSYLFORMYLGLYCINAMIDINE SYNTHASE SUBUNIT PURS"/>
    <property type="match status" value="1"/>
</dbReference>
<dbReference type="SUPFAM" id="SSF82697">
    <property type="entry name" value="PurS-like"/>
    <property type="match status" value="1"/>
</dbReference>
<dbReference type="GO" id="GO:0006189">
    <property type="term" value="P:'de novo' IMP biosynthetic process"/>
    <property type="evidence" value="ECO:0007669"/>
    <property type="project" value="UniProtKB-UniRule"/>
</dbReference>
<dbReference type="GO" id="GO:0005524">
    <property type="term" value="F:ATP binding"/>
    <property type="evidence" value="ECO:0007669"/>
    <property type="project" value="UniProtKB-UniRule"/>
</dbReference>
<dbReference type="HAMAP" id="MF_01926">
    <property type="entry name" value="PurS"/>
    <property type="match status" value="1"/>
</dbReference>